<sequence>MSPRKFFLVWVNDTPTTRMRHPSYNAACEEANRLARLNSGKKVYVLEAIDYRWVEEAPLTYKAL</sequence>
<protein>
    <submittedName>
        <fullName evidence="1">Uncharacterized protein</fullName>
    </submittedName>
</protein>
<proteinExistence type="predicted"/>
<evidence type="ECO:0000313" key="1">
    <source>
        <dbReference type="EMBL" id="KKK94774.1"/>
    </source>
</evidence>
<gene>
    <name evidence="1" type="ORF">LCGC14_2679440</name>
</gene>
<dbReference type="AlphaFoldDB" id="A0A0F9BWG4"/>
<comment type="caution">
    <text evidence="1">The sequence shown here is derived from an EMBL/GenBank/DDBJ whole genome shotgun (WGS) entry which is preliminary data.</text>
</comment>
<dbReference type="EMBL" id="LAZR01047201">
    <property type="protein sequence ID" value="KKK94774.1"/>
    <property type="molecule type" value="Genomic_DNA"/>
</dbReference>
<organism evidence="1">
    <name type="scientific">marine sediment metagenome</name>
    <dbReference type="NCBI Taxonomy" id="412755"/>
    <lineage>
        <taxon>unclassified sequences</taxon>
        <taxon>metagenomes</taxon>
        <taxon>ecological metagenomes</taxon>
    </lineage>
</organism>
<reference evidence="1" key="1">
    <citation type="journal article" date="2015" name="Nature">
        <title>Complex archaea that bridge the gap between prokaryotes and eukaryotes.</title>
        <authorList>
            <person name="Spang A."/>
            <person name="Saw J.H."/>
            <person name="Jorgensen S.L."/>
            <person name="Zaremba-Niedzwiedzka K."/>
            <person name="Martijn J."/>
            <person name="Lind A.E."/>
            <person name="van Eijk R."/>
            <person name="Schleper C."/>
            <person name="Guy L."/>
            <person name="Ettema T.J."/>
        </authorList>
    </citation>
    <scope>NUCLEOTIDE SEQUENCE</scope>
</reference>
<accession>A0A0F9BWG4</accession>
<name>A0A0F9BWG4_9ZZZZ</name>